<accession>A0A124HD12</accession>
<dbReference type="EMBL" id="LMWL01000023">
    <property type="protein sequence ID" value="KUM96111.1"/>
    <property type="molecule type" value="Genomic_DNA"/>
</dbReference>
<dbReference type="AlphaFoldDB" id="A0A124HD12"/>
<keyword evidence="3" id="KW-1185">Reference proteome</keyword>
<gene>
    <name evidence="2" type="ORF">AQI88_13825</name>
</gene>
<dbReference type="InterPro" id="IPR011251">
    <property type="entry name" value="Luciferase-like_dom"/>
</dbReference>
<sequence length="176" mass="18558">MEFAAVGASFAGRGRRADEQLTVVRRWWRGDDDAARRGVLPRAEGGPPVWIGGQSDAALRRALRHGDAWHGAGVDGVQLARVREKLTTRAEGADRDPATLAPTAGLFLLPPGFPAAVDLPGRPLGGTDASAESVRGERGRLAEGALSSASLWLPVTTEALPDAPAWTAEEILRHSS</sequence>
<name>A0A124HD12_9ACTN</name>
<reference evidence="2 3" key="1">
    <citation type="submission" date="2015-10" db="EMBL/GenBank/DDBJ databases">
        <title>Draft genome sequence of Streptomyces cellostaticus DSM 40189, type strain for the species Streptomyces cellostaticus.</title>
        <authorList>
            <person name="Ruckert C."/>
            <person name="Winkler A."/>
            <person name="Kalinowski J."/>
            <person name="Kampfer P."/>
            <person name="Glaeser S."/>
        </authorList>
    </citation>
    <scope>NUCLEOTIDE SEQUENCE [LARGE SCALE GENOMIC DNA]</scope>
    <source>
        <strain evidence="2 3">DSM 40189</strain>
    </source>
</reference>
<evidence type="ECO:0000259" key="1">
    <source>
        <dbReference type="Pfam" id="PF00296"/>
    </source>
</evidence>
<dbReference type="InterPro" id="IPR036661">
    <property type="entry name" value="Luciferase-like_sf"/>
</dbReference>
<dbReference type="Gene3D" id="3.20.20.30">
    <property type="entry name" value="Luciferase-like domain"/>
    <property type="match status" value="1"/>
</dbReference>
<comment type="caution">
    <text evidence="2">The sequence shown here is derived from an EMBL/GenBank/DDBJ whole genome shotgun (WGS) entry which is preliminary data.</text>
</comment>
<dbReference type="SUPFAM" id="SSF51679">
    <property type="entry name" value="Bacterial luciferase-like"/>
    <property type="match status" value="1"/>
</dbReference>
<dbReference type="Pfam" id="PF00296">
    <property type="entry name" value="Bac_luciferase"/>
    <property type="match status" value="1"/>
</dbReference>
<evidence type="ECO:0000313" key="2">
    <source>
        <dbReference type="EMBL" id="KUM96111.1"/>
    </source>
</evidence>
<evidence type="ECO:0000313" key="3">
    <source>
        <dbReference type="Proteomes" id="UP000054241"/>
    </source>
</evidence>
<dbReference type="GO" id="GO:0016705">
    <property type="term" value="F:oxidoreductase activity, acting on paired donors, with incorporation or reduction of molecular oxygen"/>
    <property type="evidence" value="ECO:0007669"/>
    <property type="project" value="InterPro"/>
</dbReference>
<dbReference type="RefSeq" id="WP_066997456.1">
    <property type="nucleotide sequence ID" value="NZ_BNDU01000003.1"/>
</dbReference>
<feature type="domain" description="Luciferase-like" evidence="1">
    <location>
        <begin position="2"/>
        <end position="108"/>
    </location>
</feature>
<protein>
    <recommendedName>
        <fullName evidence="1">Luciferase-like domain-containing protein</fullName>
    </recommendedName>
</protein>
<proteinExistence type="predicted"/>
<dbReference type="STRING" id="67285.AQI88_13825"/>
<organism evidence="2 3">
    <name type="scientific">Streptomyces cellostaticus</name>
    <dbReference type="NCBI Taxonomy" id="67285"/>
    <lineage>
        <taxon>Bacteria</taxon>
        <taxon>Bacillati</taxon>
        <taxon>Actinomycetota</taxon>
        <taxon>Actinomycetes</taxon>
        <taxon>Kitasatosporales</taxon>
        <taxon>Streptomycetaceae</taxon>
        <taxon>Streptomyces</taxon>
    </lineage>
</organism>
<dbReference type="Proteomes" id="UP000054241">
    <property type="component" value="Unassembled WGS sequence"/>
</dbReference>